<evidence type="ECO:0000256" key="3">
    <source>
        <dbReference type="ARBA" id="ARBA00004906"/>
    </source>
</evidence>
<dbReference type="EC" id="2.3.2.27" evidence="5"/>
<gene>
    <name evidence="14" type="primary">LOC108556629</name>
</gene>
<comment type="pathway">
    <text evidence="3">Protein modification; protein ubiquitination.</text>
</comment>
<dbReference type="InterPro" id="IPR003613">
    <property type="entry name" value="Ubox_domain"/>
</dbReference>
<dbReference type="PANTHER" id="PTHR13931:SF16">
    <property type="entry name" value="UBIQUITIN CONJUGATION FACTOR E4 A"/>
    <property type="match status" value="1"/>
</dbReference>
<dbReference type="SMART" id="SM00504">
    <property type="entry name" value="Ubox"/>
    <property type="match status" value="1"/>
</dbReference>
<evidence type="ECO:0000259" key="12">
    <source>
        <dbReference type="PROSITE" id="PS51698"/>
    </source>
</evidence>
<proteinExistence type="inferred from homology"/>
<protein>
    <recommendedName>
        <fullName evidence="11">Ubiquitin conjugation factor E4 A</fullName>
        <ecNumber evidence="5">2.3.2.27</ecNumber>
    </recommendedName>
</protein>
<dbReference type="Pfam" id="PF04564">
    <property type="entry name" value="U-box"/>
    <property type="match status" value="1"/>
</dbReference>
<dbReference type="Proteomes" id="UP000695000">
    <property type="component" value="Unplaced"/>
</dbReference>
<evidence type="ECO:0000313" key="14">
    <source>
        <dbReference type="RefSeq" id="XP_017768300.1"/>
    </source>
</evidence>
<evidence type="ECO:0000256" key="7">
    <source>
        <dbReference type="ARBA" id="ARBA00022679"/>
    </source>
</evidence>
<keyword evidence="8" id="KW-0833">Ubl conjugation pathway</keyword>
<keyword evidence="7" id="KW-0808">Transferase</keyword>
<comment type="catalytic activity">
    <reaction evidence="1">
        <text>S-ubiquitinyl-[E2 ubiquitin-conjugating enzyme]-L-cysteine + [acceptor protein]-L-lysine = [E2 ubiquitin-conjugating enzyme]-L-cysteine + N(6)-ubiquitinyl-[acceptor protein]-L-lysine.</text>
        <dbReference type="EC" id="2.3.2.27"/>
    </reaction>
</comment>
<evidence type="ECO:0000256" key="1">
    <source>
        <dbReference type="ARBA" id="ARBA00000900"/>
    </source>
</evidence>
<comment type="function">
    <text evidence="10">Ubiquitin-protein ligase that probably functions as an E3 ligase in conjunction with specific E1 and E2 ligases. May also function as an E4 ligase mediating the assembly of polyubiquitin chains on substrates ubiquitinated by another E3 ubiquitin ligase. Mediates 'Lys-48'-linked polyubiquitination of substrates.</text>
</comment>
<reference evidence="14" key="1">
    <citation type="submission" date="2025-08" db="UniProtKB">
        <authorList>
            <consortium name="RefSeq"/>
        </authorList>
    </citation>
    <scope>IDENTIFICATION</scope>
    <source>
        <tissue evidence="14">Whole Larva</tissue>
    </source>
</reference>
<dbReference type="Gene3D" id="3.30.40.10">
    <property type="entry name" value="Zinc/RING finger domain, C3HC4 (zinc finger)"/>
    <property type="match status" value="1"/>
</dbReference>
<evidence type="ECO:0000256" key="8">
    <source>
        <dbReference type="ARBA" id="ARBA00022786"/>
    </source>
</evidence>
<dbReference type="InterPro" id="IPR013083">
    <property type="entry name" value="Znf_RING/FYVE/PHD"/>
</dbReference>
<feature type="domain" description="U-box" evidence="12">
    <location>
        <begin position="917"/>
        <end position="991"/>
    </location>
</feature>
<comment type="similarity">
    <text evidence="4">Belongs to the ubiquitin conjugation factor E4 family.</text>
</comment>
<accession>A0ABM1M150</accession>
<evidence type="ECO:0000256" key="2">
    <source>
        <dbReference type="ARBA" id="ARBA00004496"/>
    </source>
</evidence>
<evidence type="ECO:0000256" key="5">
    <source>
        <dbReference type="ARBA" id="ARBA00012483"/>
    </source>
</evidence>
<keyword evidence="6" id="KW-0963">Cytoplasm</keyword>
<dbReference type="PANTHER" id="PTHR13931">
    <property type="entry name" value="UBIQUITINATION FACTOR E4"/>
    <property type="match status" value="1"/>
</dbReference>
<evidence type="ECO:0000256" key="11">
    <source>
        <dbReference type="ARBA" id="ARBA00040077"/>
    </source>
</evidence>
<dbReference type="InterPro" id="IPR019474">
    <property type="entry name" value="Ub_conjug_fac_E4_core"/>
</dbReference>
<organism evidence="13 14">
    <name type="scientific">Nicrophorus vespilloides</name>
    <name type="common">Boreal carrion beetle</name>
    <dbReference type="NCBI Taxonomy" id="110193"/>
    <lineage>
        <taxon>Eukaryota</taxon>
        <taxon>Metazoa</taxon>
        <taxon>Ecdysozoa</taxon>
        <taxon>Arthropoda</taxon>
        <taxon>Hexapoda</taxon>
        <taxon>Insecta</taxon>
        <taxon>Pterygota</taxon>
        <taxon>Neoptera</taxon>
        <taxon>Endopterygota</taxon>
        <taxon>Coleoptera</taxon>
        <taxon>Polyphaga</taxon>
        <taxon>Staphyliniformia</taxon>
        <taxon>Silphidae</taxon>
        <taxon>Nicrophorinae</taxon>
        <taxon>Nicrophorus</taxon>
    </lineage>
</organism>
<dbReference type="SUPFAM" id="SSF57850">
    <property type="entry name" value="RING/U-box"/>
    <property type="match status" value="1"/>
</dbReference>
<comment type="subcellular location">
    <subcellularLocation>
        <location evidence="2">Cytoplasm</location>
    </subcellularLocation>
</comment>
<keyword evidence="13" id="KW-1185">Reference proteome</keyword>
<evidence type="ECO:0000256" key="10">
    <source>
        <dbReference type="ARBA" id="ARBA00037624"/>
    </source>
</evidence>
<dbReference type="InterPro" id="IPR045132">
    <property type="entry name" value="UBE4"/>
</dbReference>
<sequence>MSNPFAGLLGHDMPSTSFSSRSTAELQECQVLERIFGFTLSKTRSQEQQLVFMDEQALIILDDILNIDELNVILFERLFIQNAGNSSPWLKGDKIASDKGYYEDRVIKYLYHCYVNNIEEEEFKHKDKTKIKIVDNVATAFHQPDLFFGQEVYEQMIELLKENVPYIEMFFNDIINRIHEEGDSLKEPIVALLKIIHASVSKMNLMSLDYATLDIIKVFTKTDEVANVFLDYNTPANATSGIDYSHTLLGSLLNLSILPKHPSGPYDFFQTPLDPASITATENILFTNMDKITQHIQTLILNLLKCRKTARLRILGWIGSCLKANADRGKLWNTQIHEIMTPATVGDGFMLNLGNVLMRLCQPFCQGDNFKKILKVDPTYCAVPEADYENKNVHLPGMYNETCLLPMEESNENELRVTALHYTFVTECFYMGHKALELGHKIVVDKLVKLNQEIGRIERAYNNAMAEERVLGEVIDTIKNKMSTEMARYLTIKASCSEPVMLEMIFNFTSATAYWLSQVAFYDGGFDISYAPQIYRVISFPLDSDVPDTLKCIPESILENIVGYLVFLRRFFPNVFEERGFEQMQPILTFIVIFMGSTNYMKNPHLRARLAEGLEALLPFHKEHPPGYNSLGGFQREMLFKTHEHRLQIVESLLEVFVGIEMTGQSVQFEQKFNYRRPMYAIIDYIWNLEEHRQIFQYLARRAEHSMDDVTPPLFLRFINLLMNDAVFLLDEALSNMSKLREMEMAKENGEWDELSTTERAQNLGYMNHIGMMAKFDNILGRDTIRTLVNLTSEIQIVFTHGTMVDRVAAMLNYFLLNLVGPNQKNFKVKDNQEYSFEPATTVVDICSIYVNLKENEAFCLAVSQDGRSYSPQLFGLAQNVLAKIGKGGLVGEMVEVASRVTKLAEAHQASEEVISEAPDHFLDPIMSTLMYDPVILPSSKQTVDRTTIARHLLSDQTDPFNRSPLTMDQVVPNKELKAEIDQWLIERHICPKV</sequence>
<dbReference type="RefSeq" id="XP_017768300.1">
    <property type="nucleotide sequence ID" value="XM_017912811.1"/>
</dbReference>
<dbReference type="CDD" id="cd16657">
    <property type="entry name" value="RING-Ubox_UBE4A"/>
    <property type="match status" value="1"/>
</dbReference>
<evidence type="ECO:0000256" key="4">
    <source>
        <dbReference type="ARBA" id="ARBA00007434"/>
    </source>
</evidence>
<dbReference type="GeneID" id="108556629"/>
<keyword evidence="9" id="KW-0007">Acetylation</keyword>
<evidence type="ECO:0000256" key="9">
    <source>
        <dbReference type="ARBA" id="ARBA00022990"/>
    </source>
</evidence>
<evidence type="ECO:0000256" key="6">
    <source>
        <dbReference type="ARBA" id="ARBA00022490"/>
    </source>
</evidence>
<dbReference type="Pfam" id="PF10408">
    <property type="entry name" value="Ufd2P_core"/>
    <property type="match status" value="1"/>
</dbReference>
<dbReference type="PROSITE" id="PS51698">
    <property type="entry name" value="U_BOX"/>
    <property type="match status" value="1"/>
</dbReference>
<evidence type="ECO:0000313" key="13">
    <source>
        <dbReference type="Proteomes" id="UP000695000"/>
    </source>
</evidence>
<name>A0ABM1M150_NICVS</name>